<comment type="similarity">
    <text evidence="4">Belongs to the huntingtin family.</text>
</comment>
<evidence type="ECO:0000256" key="8">
    <source>
        <dbReference type="SAM" id="MobiDB-lite"/>
    </source>
</evidence>
<dbReference type="InterPro" id="IPR028426">
    <property type="entry name" value="Huntingtin_fam"/>
</dbReference>
<dbReference type="InterPro" id="IPR048413">
    <property type="entry name" value="Htt_C-HEAT_rpt"/>
</dbReference>
<sequence length="2810" mass="319029">MATQEKLLKSLEALRLLLNSNQALDPVKKKEKIQHCNIIVEAMMNPTIKIAKNFNTFLSFAMDVLLQLCDDPESDVRMTADECLNKIIRAMGNSSITKIQIELHKEIKSNGSARSLRAALWRFALLAHHIRPHKGKPYVINLVPCIVKILERTEELVHETLANSMGNIMKTLGCFTMDRDIKCILDACLKNVKNSQSAVIRRTSSSCILSVCLNCRKPYIYLSYVLNNLVDYLIPVQESHATFMIIGVFGCLKAILPKLKSFEKESRMNNYNFSSRKDAIDKSVTVDRFLQIYELSLHYSSHGDHNIVNASLETLNTLFQNCTKQFKAALVNQDGLKCSKIVAESAKIKMRSPSQLSVATTLVSEDNLPLDVELFDNFKSEDIEKWIDESKLSVINVNYVKDDKAGNFCDSIDGTINSANDKSKCFDYSNITIGTLNDLYADSLKSESIVEHMDKLVLSEGSSEKSSSLKADDKSTSLLEDVPLDIDVGDFLDKAVPLIYCGRLLTKQFLLNGVPGKLIPDKKVRVSTKNLALTCLSSIVQIYPQIVVVHLDRKVTTQRISDVLIFANHGDPQLRGQVRILISNFIRAVLVLSNGDYQCWIDDICSLDCFKLSNLMEMLLKGLKDESSTCSRQSLVCLNNFLRLLLDSELCVEAWPILNYLPILAQDPYWLVKVKLVEVISELEYVTIAHAFPTSQYQNKVVFNILFELIKDEDQRVRLAASNAIVSVIPKLYFKHHYPNDSTVTFKAVSYRNTYIPRLFSGEIDGNINKKHFVESMPFPYNTASKKLNIIEISLGKIITKLFQYLLTTTSKYYIYGCIETLNALSFKFPTSVYKKAWSCFKTISVTKQRQIFQRSNSIGGIASPIEEYFISSSADLLNVTVHLLTNGIVCYDLNCHLNLITLAGNLFAGKWLENMKAPADLGLEGAREQWDLFADKTLAQMSEVFLVHVIKMLNIFSHIIDESVPNLPQNKLPNLPSTSNLSPIKRKKSDLGEKKILSPSKTPDKEDKKVDSKVNAMGYFANSPHYMKFYDILKVAYNNYKITLESEASENFLSLLKSTLNTFSQILEVATLTEIGRIAEEILLYLKSIFHLDSASTVLCVQQLLKSLFGTNLSSDSDVILTYLNQNSQSGEKEGNFGFYYRAAQIPFESIGNCVSALNTVGKVDCDGDSTVMGYLHRKENKIGANKGSDRILANYIRIFEPMVIESLKHYTITSNVQLQCQVLQLLGQLVQLRVNYCLLDSEQIFIGFVLKQFEFIEEGQISLSEELIPKIFQFLVHLSYGKQHSKSIIDIPKIIQLCDGLMASGQSPLTHCIPALKPIVEDVFLLRNKSNTPNFKDLETAREFLVSMLLRLLEYGEIIDLFVLVLNESKYCDNSERWIRLSRQVFDVFLSMLEQNKIKVDEGNCFEEIIKLIFALHPSAYKDVDKILINLFGEPPVQEDKHLVRYLGKVSILLLILSRMKEDKLLLRIADNQMEFAPESVYVHIVEPDPLNVTKICDVLSHVQPEVVLLRFLFRIVHISLNKCVEIAQNQEHDFVVKQFSFFLMYCLYIFQSGNYTKITKVAIGIFNDKFDPLQGSSEKIPLEEINKGFLKLRFFYPLLTFQWCHILALVNYDDKKFWSSTLRFAEIKDARLLKKPSSVNDDIVRIGSTIVYADFMSEHLQEDKLSWFFRNNIILLVNLCSEPPIAELINSMHRNSTSSGLLIHSISTKCLDIEEPQFKMNLLQCVEGAHKAQTGNLLMMLIPRLLECRQLAVSRNVSNLLCRRVELLLTMNKNEIVGQLSKTNLNGLMDVLVSLNLTKKHEMLVGLLNKLATLYYDSPPLCLDERRAINLNCIKKLNIHKDWYISIIQGRCETANKGVETAELLSKLSYEDVSNILRSKGFPKSVLKDCFNFGGEELLKVCSDYLFAEIKRIREAMPTPHQVFLVEGRTSSANETKYKSNLCELLADETFLSSLKDIVLAVDVFVRCKDSGIPESSHEDFAIFSVVCLELAAFSYENETGIDVGFLNACIRCCDGILKNNIMCAILGQDTHLSRLCSAVNCLYKLIHELLVNSEPLPTVFSESLEETLDDPETRAAGECVHRMSVLVTWLQKVRNLEVDIPRYLFISLRSIVISLGRLPLVNSFVLTPPTAWKCGLSVKMTGLYRTQVPPLPIDYLQEIEILEEFIFRITLLGWSSRQQFEETWMCLLSVLSANPNSDSSIEEINAITHSTSLVVQAITSLLLQTLYYPRPGNSNVSKFIHVSRDRELLDHSTSVLKLKELQARFQAKMIEKMNGDIYIPDVFSKPNLEKQTFGYSYGQVSVEYLQLSIKIIELKEDSEAAKVYLQREKVLSEIGLDLNSCLQFLLDLYSQWIKSEEVLPLRLLQEVVKSILAISDLFSERSEFVWMLDIFSELSRNHAVEDEIIHQYLVVGICKAVSVLSPDMEYFELAKKIITQSLKSAFISARISSIHGLLYILQMGTSPKTTTGAISEEMQIFLPIAIEYIQCHINTNNNILNQSQNHTLLVWSLAFYLIENIDFPLLDAEFVNNVLSNVLALLYDAKTVKNIYIPLLKGLERLIISKRLPKKNTGMIMQLALDKLKNANPVVALPAAQLLFTSMYIEYSDHLENSDVSNGLVQSNPDHLVQTIEKISVVFDRIKKGFPFEVEILSESLSTLLNDFFSPADILTKVISEFLSPQQRHPMQMSKVVFKIFEYAIEQSQLSLLQDWVVFSLTNFTQSFSIGMATWCLTCFFISASTNVWLRNIFPYVQKRIGRYEYEDRKILCIAGSDFYNNLSNDGQRKTFVDSLMKVKDQVDMPFNELLGCL</sequence>
<dbReference type="Gene3D" id="1.25.10.10">
    <property type="entry name" value="Leucine-rich Repeat Variant"/>
    <property type="match status" value="2"/>
</dbReference>
<keyword evidence="9" id="KW-0472">Membrane</keyword>
<comment type="function">
    <text evidence="1">May play a role in microtubule-mediated transport or vesicle function.</text>
</comment>
<dbReference type="Proteomes" id="UP000695000">
    <property type="component" value="Unplaced"/>
</dbReference>
<feature type="region of interest" description="Disordered" evidence="8">
    <location>
        <begin position="975"/>
        <end position="1009"/>
    </location>
</feature>
<dbReference type="InterPro" id="IPR048411">
    <property type="entry name" value="Htt_N_HEAT_rpt-1"/>
</dbReference>
<feature type="transmembrane region" description="Helical" evidence="9">
    <location>
        <begin position="2724"/>
        <end position="2746"/>
    </location>
</feature>
<dbReference type="SUPFAM" id="SSF48371">
    <property type="entry name" value="ARM repeat"/>
    <property type="match status" value="2"/>
</dbReference>
<evidence type="ECO:0000256" key="3">
    <source>
        <dbReference type="ARBA" id="ARBA00004496"/>
    </source>
</evidence>
<dbReference type="GeneID" id="108566239"/>
<dbReference type="PANTHER" id="PTHR10170">
    <property type="entry name" value="HUNTINGTON DISEASE PROTEIN"/>
    <property type="match status" value="1"/>
</dbReference>
<evidence type="ECO:0000313" key="10">
    <source>
        <dbReference type="Proteomes" id="UP000695000"/>
    </source>
</evidence>
<evidence type="ECO:0000256" key="1">
    <source>
        <dbReference type="ARBA" id="ARBA00002907"/>
    </source>
</evidence>
<keyword evidence="6" id="KW-0539">Nucleus</keyword>
<accession>A0ABM1N3X5</accession>
<keyword evidence="9" id="KW-1133">Transmembrane helix</keyword>
<comment type="subcellular location">
    <subcellularLocation>
        <location evidence="3">Cytoplasm</location>
    </subcellularLocation>
    <subcellularLocation>
        <location evidence="2">Nucleus</location>
    </subcellularLocation>
</comment>
<keyword evidence="5" id="KW-0963">Cytoplasm</keyword>
<evidence type="ECO:0000256" key="2">
    <source>
        <dbReference type="ARBA" id="ARBA00004123"/>
    </source>
</evidence>
<feature type="compositionally biased region" description="Basic and acidic residues" evidence="8">
    <location>
        <begin position="990"/>
        <end position="1009"/>
    </location>
</feature>
<evidence type="ECO:0000256" key="5">
    <source>
        <dbReference type="ARBA" id="ARBA00022490"/>
    </source>
</evidence>
<dbReference type="InterPro" id="IPR024613">
    <property type="entry name" value="Huntingtin_N_HEAT_rpt-2"/>
</dbReference>
<gene>
    <name evidence="11" type="primary">LOC108566239</name>
</gene>
<dbReference type="InterPro" id="IPR021133">
    <property type="entry name" value="HEAT_type_2"/>
</dbReference>
<proteinExistence type="inferred from homology"/>
<keyword evidence="10" id="KW-1185">Reference proteome</keyword>
<dbReference type="InterPro" id="IPR016024">
    <property type="entry name" value="ARM-type_fold"/>
</dbReference>
<dbReference type="PROSITE" id="PS50077">
    <property type="entry name" value="HEAT_REPEAT"/>
    <property type="match status" value="1"/>
</dbReference>
<keyword evidence="9" id="KW-0812">Transmembrane</keyword>
<dbReference type="Pfam" id="PF20925">
    <property type="entry name" value="Htt_bridge"/>
    <property type="match status" value="1"/>
</dbReference>
<feature type="repeat" description="HEAT" evidence="7">
    <location>
        <begin position="61"/>
        <end position="98"/>
    </location>
</feature>
<protein>
    <submittedName>
        <fullName evidence="11">Huntingtin</fullName>
    </submittedName>
</protein>
<evidence type="ECO:0000256" key="4">
    <source>
        <dbReference type="ARBA" id="ARBA00007153"/>
    </source>
</evidence>
<evidence type="ECO:0000256" key="6">
    <source>
        <dbReference type="ARBA" id="ARBA00023242"/>
    </source>
</evidence>
<dbReference type="Pfam" id="PF20926">
    <property type="entry name" value="Htt_N-HEAT_1"/>
    <property type="match status" value="1"/>
</dbReference>
<dbReference type="Pfam" id="PF20927">
    <property type="entry name" value="Htt_C-HEAT"/>
    <property type="match status" value="2"/>
</dbReference>
<dbReference type="InterPro" id="IPR048412">
    <property type="entry name" value="Htt_bridge"/>
</dbReference>
<evidence type="ECO:0000313" key="11">
    <source>
        <dbReference type="RefSeq" id="XP_017781525.1"/>
    </source>
</evidence>
<dbReference type="InterPro" id="IPR000091">
    <property type="entry name" value="Huntingtin"/>
</dbReference>
<evidence type="ECO:0000256" key="9">
    <source>
        <dbReference type="SAM" id="Phobius"/>
    </source>
</evidence>
<reference evidence="11" key="1">
    <citation type="submission" date="2025-08" db="UniProtKB">
        <authorList>
            <consortium name="RefSeq"/>
        </authorList>
    </citation>
    <scope>IDENTIFICATION</scope>
    <source>
        <tissue evidence="11">Whole Larva</tissue>
    </source>
</reference>
<name>A0ABM1N3X5_NICVS</name>
<dbReference type="InterPro" id="IPR011989">
    <property type="entry name" value="ARM-like"/>
</dbReference>
<dbReference type="RefSeq" id="XP_017781525.1">
    <property type="nucleotide sequence ID" value="XM_017926036.1"/>
</dbReference>
<dbReference type="PRINTS" id="PR00375">
    <property type="entry name" value="HUNTINGTIN"/>
</dbReference>
<dbReference type="PANTHER" id="PTHR10170:SF10">
    <property type="entry name" value="HUNTINGTIN"/>
    <property type="match status" value="1"/>
</dbReference>
<organism evidence="10 11">
    <name type="scientific">Nicrophorus vespilloides</name>
    <name type="common">Boreal carrion beetle</name>
    <dbReference type="NCBI Taxonomy" id="110193"/>
    <lineage>
        <taxon>Eukaryota</taxon>
        <taxon>Metazoa</taxon>
        <taxon>Ecdysozoa</taxon>
        <taxon>Arthropoda</taxon>
        <taxon>Hexapoda</taxon>
        <taxon>Insecta</taxon>
        <taxon>Pterygota</taxon>
        <taxon>Neoptera</taxon>
        <taxon>Endopterygota</taxon>
        <taxon>Coleoptera</taxon>
        <taxon>Polyphaga</taxon>
        <taxon>Staphyliniformia</taxon>
        <taxon>Silphidae</taxon>
        <taxon>Nicrophorinae</taxon>
        <taxon>Nicrophorus</taxon>
    </lineage>
</organism>
<evidence type="ECO:0000256" key="7">
    <source>
        <dbReference type="PROSITE-ProRule" id="PRU00103"/>
    </source>
</evidence>
<dbReference type="Pfam" id="PF12372">
    <property type="entry name" value="Htt_N-HEAT"/>
    <property type="match status" value="1"/>
</dbReference>